<dbReference type="Proteomes" id="UP000320762">
    <property type="component" value="Unassembled WGS sequence"/>
</dbReference>
<gene>
    <name evidence="1" type="ORF">BD626DRAFT_131534</name>
</gene>
<evidence type="ECO:0000313" key="1">
    <source>
        <dbReference type="EMBL" id="TRM60370.1"/>
    </source>
</evidence>
<accession>A0A550C6E5</accession>
<dbReference type="AlphaFoldDB" id="A0A550C6E5"/>
<protein>
    <submittedName>
        <fullName evidence="1">Uncharacterized protein</fullName>
    </submittedName>
</protein>
<organism evidence="1 2">
    <name type="scientific">Schizophyllum amplum</name>
    <dbReference type="NCBI Taxonomy" id="97359"/>
    <lineage>
        <taxon>Eukaryota</taxon>
        <taxon>Fungi</taxon>
        <taxon>Dikarya</taxon>
        <taxon>Basidiomycota</taxon>
        <taxon>Agaricomycotina</taxon>
        <taxon>Agaricomycetes</taxon>
        <taxon>Agaricomycetidae</taxon>
        <taxon>Agaricales</taxon>
        <taxon>Schizophyllaceae</taxon>
        <taxon>Schizophyllum</taxon>
    </lineage>
</organism>
<dbReference type="EMBL" id="VDMD01000022">
    <property type="protein sequence ID" value="TRM60370.1"/>
    <property type="molecule type" value="Genomic_DNA"/>
</dbReference>
<evidence type="ECO:0000313" key="2">
    <source>
        <dbReference type="Proteomes" id="UP000320762"/>
    </source>
</evidence>
<keyword evidence="2" id="KW-1185">Reference proteome</keyword>
<sequence>MSSTFDMNDLGVARTRRDFLSCGDSLATIVPFTETNPIGPLFTDLNFAVFEDHTEVFHGSLLFSSLEIDAEKFGPGGQACHIEHDVSHLEQELGYLEETPLENTRRARELDVVPVADDTAAAFATNKPKDMAYLTRRATPGFPAKRRASTDAGFGAGGRCSPIIIATASRRSQLPPRRRSALLSPLSPTFAAF</sequence>
<comment type="caution">
    <text evidence="1">The sequence shown here is derived from an EMBL/GenBank/DDBJ whole genome shotgun (WGS) entry which is preliminary data.</text>
</comment>
<name>A0A550C6E5_9AGAR</name>
<proteinExistence type="predicted"/>
<reference evidence="1 2" key="1">
    <citation type="journal article" date="2019" name="New Phytol.">
        <title>Comparative genomics reveals unique wood-decay strategies and fruiting body development in the Schizophyllaceae.</title>
        <authorList>
            <person name="Almasi E."/>
            <person name="Sahu N."/>
            <person name="Krizsan K."/>
            <person name="Balint B."/>
            <person name="Kovacs G.M."/>
            <person name="Kiss B."/>
            <person name="Cseklye J."/>
            <person name="Drula E."/>
            <person name="Henrissat B."/>
            <person name="Nagy I."/>
            <person name="Chovatia M."/>
            <person name="Adam C."/>
            <person name="LaButti K."/>
            <person name="Lipzen A."/>
            <person name="Riley R."/>
            <person name="Grigoriev I.V."/>
            <person name="Nagy L.G."/>
        </authorList>
    </citation>
    <scope>NUCLEOTIDE SEQUENCE [LARGE SCALE GENOMIC DNA]</scope>
    <source>
        <strain evidence="1 2">NL-1724</strain>
    </source>
</reference>